<dbReference type="RefSeq" id="WP_239518170.1">
    <property type="nucleotide sequence ID" value="NZ_BAAAHT010000001.1"/>
</dbReference>
<keyword evidence="4" id="KW-1185">Reference proteome</keyword>
<evidence type="ECO:0000313" key="4">
    <source>
        <dbReference type="Proteomes" id="UP000776164"/>
    </source>
</evidence>
<dbReference type="EMBL" id="JAFBBU010000001">
    <property type="protein sequence ID" value="MBM7470531.1"/>
    <property type="molecule type" value="Genomic_DNA"/>
</dbReference>
<sequence>MLGADSDFASLSTADLLEARDQYHWHLLNKKNVVGTAVGRYLIRTTDPQPEASERVFSARRAMTVKPARTFENSEIRDYSWPCILVLVDEWLDADKFGLGDGQTSPDQVVPKTLYLPDGRTVPVCVVLVERSAPDDSVLPPRTWPAGRIGGGFPLLCEVQGVQNVASVGTLVTDGHTVFALTSRHVTGPAGTVVSSVADGTETPIGRSAANQITRLPFSDVYTDFPGRRTYLTLDAGLIEVDDVTAWTSQGYGLPKVGELADLNEQNISVRLIGAEVRAFGAASGNLSGRITALFYRYRSVGGYDDVTDFLISPTPGTPDSRPGDSGTLWHLVQADGQPLRPIALQWGGQSFLASTGKNYNFTLATSLTNILRILNVELVVDYNTGAQPFWGKPDTTRSRPTPPNTSPPPPSRP</sequence>
<feature type="region of interest" description="Disordered" evidence="1">
    <location>
        <begin position="390"/>
        <end position="414"/>
    </location>
</feature>
<organism evidence="3 4">
    <name type="scientific">Subtercola frigoramans</name>
    <dbReference type="NCBI Taxonomy" id="120298"/>
    <lineage>
        <taxon>Bacteria</taxon>
        <taxon>Bacillati</taxon>
        <taxon>Actinomycetota</taxon>
        <taxon>Actinomycetes</taxon>
        <taxon>Micrococcales</taxon>
        <taxon>Microbacteriaceae</taxon>
        <taxon>Subtercola</taxon>
    </lineage>
</organism>
<evidence type="ECO:0000259" key="2">
    <source>
        <dbReference type="Pfam" id="PF25819"/>
    </source>
</evidence>
<feature type="domain" description="Nal1 C-terminal" evidence="2">
    <location>
        <begin position="243"/>
        <end position="381"/>
    </location>
</feature>
<accession>A0ABS2L0C2</accession>
<dbReference type="InterPro" id="IPR009003">
    <property type="entry name" value="Peptidase_S1_PA"/>
</dbReference>
<gene>
    <name evidence="3" type="ORF">JOE66_000165</name>
</gene>
<reference evidence="3 4" key="1">
    <citation type="submission" date="2021-01" db="EMBL/GenBank/DDBJ databases">
        <title>Sequencing the genomes of 1000 actinobacteria strains.</title>
        <authorList>
            <person name="Klenk H.-P."/>
        </authorList>
    </citation>
    <scope>NUCLEOTIDE SEQUENCE [LARGE SCALE GENOMIC DNA]</scope>
    <source>
        <strain evidence="3 4">DSM 13057</strain>
    </source>
</reference>
<dbReference type="Pfam" id="PF25819">
    <property type="entry name" value="Nal1_C"/>
    <property type="match status" value="1"/>
</dbReference>
<dbReference type="Proteomes" id="UP000776164">
    <property type="component" value="Unassembled WGS sequence"/>
</dbReference>
<feature type="compositionally biased region" description="Pro residues" evidence="1">
    <location>
        <begin position="401"/>
        <end position="414"/>
    </location>
</feature>
<evidence type="ECO:0000256" key="1">
    <source>
        <dbReference type="SAM" id="MobiDB-lite"/>
    </source>
</evidence>
<comment type="caution">
    <text evidence="3">The sequence shown here is derived from an EMBL/GenBank/DDBJ whole genome shotgun (WGS) entry which is preliminary data.</text>
</comment>
<dbReference type="InterPro" id="IPR057904">
    <property type="entry name" value="Nal1_C"/>
</dbReference>
<evidence type="ECO:0000313" key="3">
    <source>
        <dbReference type="EMBL" id="MBM7470531.1"/>
    </source>
</evidence>
<protein>
    <recommendedName>
        <fullName evidence="2">Nal1 C-terminal domain-containing protein</fullName>
    </recommendedName>
</protein>
<name>A0ABS2L0C2_9MICO</name>
<proteinExistence type="predicted"/>
<dbReference type="SUPFAM" id="SSF50494">
    <property type="entry name" value="Trypsin-like serine proteases"/>
    <property type="match status" value="1"/>
</dbReference>